<evidence type="ECO:0000256" key="1">
    <source>
        <dbReference type="SAM" id="MobiDB-lite"/>
    </source>
</evidence>
<evidence type="ECO:0000313" key="4">
    <source>
        <dbReference type="Proteomes" id="UP001500620"/>
    </source>
</evidence>
<accession>A0ABP8DUS9</accession>
<feature type="region of interest" description="Disordered" evidence="1">
    <location>
        <begin position="29"/>
        <end position="57"/>
    </location>
</feature>
<feature type="region of interest" description="Disordered" evidence="1">
    <location>
        <begin position="152"/>
        <end position="181"/>
    </location>
</feature>
<keyword evidence="2" id="KW-0732">Signal</keyword>
<dbReference type="RefSeq" id="WP_345143786.1">
    <property type="nucleotide sequence ID" value="NZ_BAABAT010000080.1"/>
</dbReference>
<organism evidence="3 4">
    <name type="scientific">Dactylosporangium darangshiense</name>
    <dbReference type="NCBI Taxonomy" id="579108"/>
    <lineage>
        <taxon>Bacteria</taxon>
        <taxon>Bacillati</taxon>
        <taxon>Actinomycetota</taxon>
        <taxon>Actinomycetes</taxon>
        <taxon>Micromonosporales</taxon>
        <taxon>Micromonosporaceae</taxon>
        <taxon>Dactylosporangium</taxon>
    </lineage>
</organism>
<proteinExistence type="predicted"/>
<name>A0ABP8DUS9_9ACTN</name>
<reference evidence="4" key="1">
    <citation type="journal article" date="2019" name="Int. J. Syst. Evol. Microbiol.">
        <title>The Global Catalogue of Microorganisms (GCM) 10K type strain sequencing project: providing services to taxonomists for standard genome sequencing and annotation.</title>
        <authorList>
            <consortium name="The Broad Institute Genomics Platform"/>
            <consortium name="The Broad Institute Genome Sequencing Center for Infectious Disease"/>
            <person name="Wu L."/>
            <person name="Ma J."/>
        </authorList>
    </citation>
    <scope>NUCLEOTIDE SEQUENCE [LARGE SCALE GENOMIC DNA]</scope>
    <source>
        <strain evidence="4">JCM 17441</strain>
    </source>
</reference>
<evidence type="ECO:0008006" key="5">
    <source>
        <dbReference type="Google" id="ProtNLM"/>
    </source>
</evidence>
<evidence type="ECO:0000313" key="3">
    <source>
        <dbReference type="EMBL" id="GAA4263783.1"/>
    </source>
</evidence>
<dbReference type="Proteomes" id="UP001500620">
    <property type="component" value="Unassembled WGS sequence"/>
</dbReference>
<feature type="compositionally biased region" description="Polar residues" evidence="1">
    <location>
        <begin position="162"/>
        <end position="181"/>
    </location>
</feature>
<gene>
    <name evidence="3" type="ORF">GCM10022255_111460</name>
</gene>
<evidence type="ECO:0000256" key="2">
    <source>
        <dbReference type="SAM" id="SignalP"/>
    </source>
</evidence>
<dbReference type="EMBL" id="BAABAT010000080">
    <property type="protein sequence ID" value="GAA4263783.1"/>
    <property type="molecule type" value="Genomic_DNA"/>
</dbReference>
<feature type="signal peptide" evidence="2">
    <location>
        <begin position="1"/>
        <end position="29"/>
    </location>
</feature>
<keyword evidence="4" id="KW-1185">Reference proteome</keyword>
<protein>
    <recommendedName>
        <fullName evidence="5">DUF5666 domain-containing protein</fullName>
    </recommendedName>
</protein>
<sequence length="181" mass="18217">MIRTRIGLALSTAVITALGLLGMPTVASAQPSPTAPGGGMTTTEPSSGPSAGANDGMLRDVLHGEGVVQTKNGPVRVAIQKGTITSITTSSVAVKSSDGWSRTWTLGNNVRVYEHRNTLQPKALTAGSEITVAGTVSGNNGASGGTYTAKVVHLHSRAGAQPSPSETQSPEGTPTPEGTSS</sequence>
<feature type="chain" id="PRO_5046891551" description="DUF5666 domain-containing protein" evidence="2">
    <location>
        <begin position="30"/>
        <end position="181"/>
    </location>
</feature>
<comment type="caution">
    <text evidence="3">The sequence shown here is derived from an EMBL/GenBank/DDBJ whole genome shotgun (WGS) entry which is preliminary data.</text>
</comment>